<evidence type="ECO:0000256" key="1">
    <source>
        <dbReference type="ARBA" id="ARBA00001933"/>
    </source>
</evidence>
<organism evidence="4 5">
    <name type="scientific">Salinivirga cyanobacteriivorans</name>
    <dbReference type="NCBI Taxonomy" id="1307839"/>
    <lineage>
        <taxon>Bacteria</taxon>
        <taxon>Pseudomonadati</taxon>
        <taxon>Bacteroidota</taxon>
        <taxon>Bacteroidia</taxon>
        <taxon>Bacteroidales</taxon>
        <taxon>Salinivirgaceae</taxon>
        <taxon>Salinivirga</taxon>
    </lineage>
</organism>
<dbReference type="InterPro" id="IPR001926">
    <property type="entry name" value="TrpB-like_PALP"/>
</dbReference>
<evidence type="ECO:0000313" key="5">
    <source>
        <dbReference type="Proteomes" id="UP000064893"/>
    </source>
</evidence>
<evidence type="ECO:0000256" key="2">
    <source>
        <dbReference type="ARBA" id="ARBA00022898"/>
    </source>
</evidence>
<dbReference type="GO" id="GO:0070179">
    <property type="term" value="P:D-serine biosynthetic process"/>
    <property type="evidence" value="ECO:0007669"/>
    <property type="project" value="TreeGrafter"/>
</dbReference>
<dbReference type="AlphaFoldDB" id="A0A0S2I2S2"/>
<dbReference type="GO" id="GO:0004795">
    <property type="term" value="F:threonine synthase activity"/>
    <property type="evidence" value="ECO:0007669"/>
    <property type="project" value="UniProtKB-EC"/>
</dbReference>
<dbReference type="GO" id="GO:0003941">
    <property type="term" value="F:L-serine ammonia-lyase activity"/>
    <property type="evidence" value="ECO:0007669"/>
    <property type="project" value="TreeGrafter"/>
</dbReference>
<dbReference type="EMBL" id="CP013118">
    <property type="protein sequence ID" value="ALO16525.1"/>
    <property type="molecule type" value="Genomic_DNA"/>
</dbReference>
<dbReference type="OrthoDB" id="9778118at2"/>
<dbReference type="GO" id="GO:0030378">
    <property type="term" value="F:serine racemase activity"/>
    <property type="evidence" value="ECO:0007669"/>
    <property type="project" value="TreeGrafter"/>
</dbReference>
<dbReference type="PANTHER" id="PTHR43050">
    <property type="entry name" value="SERINE / THREONINE RACEMASE FAMILY MEMBER"/>
    <property type="match status" value="1"/>
</dbReference>
<evidence type="ECO:0000313" key="4">
    <source>
        <dbReference type="EMBL" id="ALO16525.1"/>
    </source>
</evidence>
<reference evidence="4 5" key="1">
    <citation type="submission" date="2015-11" db="EMBL/GenBank/DDBJ databases">
        <title>Description and complete genome sequence of a novel strain predominating in hypersaline microbial mats and representing a new family of the Bacteriodetes phylum.</title>
        <authorList>
            <person name="Spring S."/>
            <person name="Bunk B."/>
            <person name="Sproer C."/>
            <person name="Klenk H.-P."/>
        </authorList>
    </citation>
    <scope>NUCLEOTIDE SEQUENCE [LARGE SCALE GENOMIC DNA]</scope>
    <source>
        <strain evidence="4 5">L21-Spi-D4</strain>
    </source>
</reference>
<keyword evidence="4" id="KW-0456">Lyase</keyword>
<gene>
    <name evidence="4" type="primary">thrC_2</name>
    <name evidence="4" type="ORF">L21SP5_02905</name>
</gene>
<feature type="domain" description="Tryptophan synthase beta chain-like PALP" evidence="3">
    <location>
        <begin position="82"/>
        <end position="395"/>
    </location>
</feature>
<protein>
    <submittedName>
        <fullName evidence="4">Threonine synthase</fullName>
        <ecNumber evidence="4">4.2.3.1</ecNumber>
    </submittedName>
</protein>
<dbReference type="GO" id="GO:0000287">
    <property type="term" value="F:magnesium ion binding"/>
    <property type="evidence" value="ECO:0007669"/>
    <property type="project" value="TreeGrafter"/>
</dbReference>
<dbReference type="KEGG" id="blq:L21SP5_02905"/>
<dbReference type="STRING" id="1307839.L21SP5_02905"/>
<dbReference type="GO" id="GO:0005524">
    <property type="term" value="F:ATP binding"/>
    <property type="evidence" value="ECO:0007669"/>
    <property type="project" value="TreeGrafter"/>
</dbReference>
<dbReference type="Proteomes" id="UP000064893">
    <property type="component" value="Chromosome"/>
</dbReference>
<dbReference type="Pfam" id="PF00291">
    <property type="entry name" value="PALP"/>
    <property type="match status" value="1"/>
</dbReference>
<keyword evidence="5" id="KW-1185">Reference proteome</keyword>
<dbReference type="GO" id="GO:0018114">
    <property type="term" value="F:threonine racemase activity"/>
    <property type="evidence" value="ECO:0007669"/>
    <property type="project" value="TreeGrafter"/>
</dbReference>
<keyword evidence="2" id="KW-0663">Pyridoxal phosphate</keyword>
<dbReference type="SUPFAM" id="SSF53686">
    <property type="entry name" value="Tryptophan synthase beta subunit-like PLP-dependent enzymes"/>
    <property type="match status" value="1"/>
</dbReference>
<proteinExistence type="predicted"/>
<dbReference type="RefSeq" id="WP_057953887.1">
    <property type="nucleotide sequence ID" value="NZ_CP013118.1"/>
</dbReference>
<accession>A0A0S2I2S2</accession>
<evidence type="ECO:0000259" key="3">
    <source>
        <dbReference type="Pfam" id="PF00291"/>
    </source>
</evidence>
<sequence>MKENRKFQLRCEKCQYVVEDLSEWFGHMQKCPKCGHKVVYAEYSENINNVKSFINEQNGKAENVFHYFDFLPINDRENIITSGEGVIPVENWDFLADFAKKHYGIDCEVVAYRNDMNPGTGTFKDVAAAVAASALKENGIKEYAVASTGNIANAFAHYLAKAGISLTVFIPQDALKANEAEVNTYGQRVVRVKGDYAKAKEIASQYSEKYGILLSGGNTDPMRVEAKKTMVFEWLRQINKMPDVYIQALSGGTGPIAIDKAVNDLKGSELEIKLPRFIMVQPDHCAPMRMAWDKAKADGFPEGWENDYPTLENPVTKVPTLATGKPGTYPIIGRLTKKSNGEIIEFNEKMIADISRLIAYIKHIQIGPASAIAVGGFFESLHQGIIKNGETIMINVGEGVRRAPDFMEEMIYTTQHASSIEEIDRYERSVYSEKLWEPFINYKK</sequence>
<dbReference type="Gene3D" id="3.40.50.1100">
    <property type="match status" value="2"/>
</dbReference>
<dbReference type="EC" id="4.2.3.1" evidence="4"/>
<dbReference type="PANTHER" id="PTHR43050:SF1">
    <property type="entry name" value="SERINE RACEMASE"/>
    <property type="match status" value="1"/>
</dbReference>
<comment type="cofactor">
    <cofactor evidence="1">
        <name>pyridoxal 5'-phosphate</name>
        <dbReference type="ChEBI" id="CHEBI:597326"/>
    </cofactor>
</comment>
<dbReference type="InterPro" id="IPR036052">
    <property type="entry name" value="TrpB-like_PALP_sf"/>
</dbReference>
<name>A0A0S2I2S2_9BACT</name>
<dbReference type="GO" id="GO:0030170">
    <property type="term" value="F:pyridoxal phosphate binding"/>
    <property type="evidence" value="ECO:0007669"/>
    <property type="project" value="TreeGrafter"/>
</dbReference>